<keyword evidence="3" id="KW-1185">Reference proteome</keyword>
<dbReference type="EMBL" id="SHKL01000001">
    <property type="protein sequence ID" value="RZT86087.1"/>
    <property type="molecule type" value="Genomic_DNA"/>
</dbReference>
<feature type="region of interest" description="Disordered" evidence="1">
    <location>
        <begin position="1"/>
        <end position="78"/>
    </location>
</feature>
<comment type="caution">
    <text evidence="2">The sequence shown here is derived from an EMBL/GenBank/DDBJ whole genome shotgun (WGS) entry which is preliminary data.</text>
</comment>
<protein>
    <submittedName>
        <fullName evidence="2">Uncharacterized protein</fullName>
    </submittedName>
</protein>
<evidence type="ECO:0000256" key="1">
    <source>
        <dbReference type="SAM" id="MobiDB-lite"/>
    </source>
</evidence>
<sequence length="78" mass="7562">MNCDTGDERISPVRILKAELGGDVPASPATPGSAPPDTAAGPTPADRAGPGGDATGPLHHPPHGHLSGITLPGADGRG</sequence>
<dbReference type="AlphaFoldDB" id="A0A4Q7UVS6"/>
<feature type="compositionally biased region" description="Basic and acidic residues" evidence="1">
    <location>
        <begin position="1"/>
        <end position="11"/>
    </location>
</feature>
<gene>
    <name evidence="2" type="ORF">EV383_2975</name>
</gene>
<organism evidence="2 3">
    <name type="scientific">Pseudonocardia sediminis</name>
    <dbReference type="NCBI Taxonomy" id="1397368"/>
    <lineage>
        <taxon>Bacteria</taxon>
        <taxon>Bacillati</taxon>
        <taxon>Actinomycetota</taxon>
        <taxon>Actinomycetes</taxon>
        <taxon>Pseudonocardiales</taxon>
        <taxon>Pseudonocardiaceae</taxon>
        <taxon>Pseudonocardia</taxon>
    </lineage>
</organism>
<evidence type="ECO:0000313" key="2">
    <source>
        <dbReference type="EMBL" id="RZT86087.1"/>
    </source>
</evidence>
<accession>A0A4Q7UVS6</accession>
<name>A0A4Q7UVS6_PSEST</name>
<dbReference type="Proteomes" id="UP000291591">
    <property type="component" value="Unassembled WGS sequence"/>
</dbReference>
<proteinExistence type="predicted"/>
<reference evidence="2 3" key="1">
    <citation type="submission" date="2019-02" db="EMBL/GenBank/DDBJ databases">
        <title>Sequencing the genomes of 1000 actinobacteria strains.</title>
        <authorList>
            <person name="Klenk H.-P."/>
        </authorList>
    </citation>
    <scope>NUCLEOTIDE SEQUENCE [LARGE SCALE GENOMIC DNA]</scope>
    <source>
        <strain evidence="2 3">DSM 45779</strain>
    </source>
</reference>
<feature type="compositionally biased region" description="Low complexity" evidence="1">
    <location>
        <begin position="25"/>
        <end position="48"/>
    </location>
</feature>
<evidence type="ECO:0000313" key="3">
    <source>
        <dbReference type="Proteomes" id="UP000291591"/>
    </source>
</evidence>